<dbReference type="PANTHER" id="PTHR22603:SF101">
    <property type="entry name" value="CHOLINE KINASE BETA"/>
    <property type="match status" value="1"/>
</dbReference>
<keyword evidence="6" id="KW-0472">Membrane</keyword>
<evidence type="ECO:0000256" key="4">
    <source>
        <dbReference type="ARBA" id="ARBA00038211"/>
    </source>
</evidence>
<evidence type="ECO:0000313" key="7">
    <source>
        <dbReference type="Ensembl" id="ENSMMOP00000017055.1"/>
    </source>
</evidence>
<keyword evidence="2" id="KW-1208">Phospholipid metabolism</keyword>
<dbReference type="Pfam" id="PF01633">
    <property type="entry name" value="Choline_kinase"/>
    <property type="match status" value="1"/>
</dbReference>
<dbReference type="GO" id="GO:0006646">
    <property type="term" value="P:phosphatidylethanolamine biosynthetic process"/>
    <property type="evidence" value="ECO:0007669"/>
    <property type="project" value="TreeGrafter"/>
</dbReference>
<evidence type="ECO:0000256" key="5">
    <source>
        <dbReference type="ARBA" id="ARBA00038874"/>
    </source>
</evidence>
<feature type="transmembrane region" description="Helical" evidence="6">
    <location>
        <begin position="162"/>
        <end position="185"/>
    </location>
</feature>
<keyword evidence="1" id="KW-0443">Lipid metabolism</keyword>
<dbReference type="Gene3D" id="3.90.1200.10">
    <property type="match status" value="1"/>
</dbReference>
<reference evidence="7" key="2">
    <citation type="submission" date="2025-09" db="UniProtKB">
        <authorList>
            <consortium name="Ensembl"/>
        </authorList>
    </citation>
    <scope>IDENTIFICATION</scope>
</reference>
<keyword evidence="1" id="KW-0594">Phospholipid biosynthesis</keyword>
<evidence type="ECO:0000256" key="1">
    <source>
        <dbReference type="ARBA" id="ARBA00023209"/>
    </source>
</evidence>
<dbReference type="GO" id="GO:0005737">
    <property type="term" value="C:cytoplasm"/>
    <property type="evidence" value="ECO:0007669"/>
    <property type="project" value="TreeGrafter"/>
</dbReference>
<dbReference type="PANTHER" id="PTHR22603">
    <property type="entry name" value="CHOLINE/ETHANOALAMINE KINASE"/>
    <property type="match status" value="1"/>
</dbReference>
<dbReference type="EC" id="2.7.1.82" evidence="5"/>
<proteinExistence type="inferred from homology"/>
<evidence type="ECO:0000313" key="8">
    <source>
        <dbReference type="Proteomes" id="UP000261620"/>
    </source>
</evidence>
<accession>A0A3Q4BDT0</accession>
<name>A0A3Q4BDT0_MOLML</name>
<keyword evidence="8" id="KW-1185">Reference proteome</keyword>
<dbReference type="SUPFAM" id="SSF56112">
    <property type="entry name" value="Protein kinase-like (PK-like)"/>
    <property type="match status" value="1"/>
</dbReference>
<dbReference type="InterPro" id="IPR011009">
    <property type="entry name" value="Kinase-like_dom_sf"/>
</dbReference>
<dbReference type="AlphaFoldDB" id="A0A3Q4BDT0"/>
<evidence type="ECO:0000256" key="2">
    <source>
        <dbReference type="ARBA" id="ARBA00023264"/>
    </source>
</evidence>
<reference evidence="7" key="1">
    <citation type="submission" date="2025-08" db="UniProtKB">
        <authorList>
            <consortium name="Ensembl"/>
        </authorList>
    </citation>
    <scope>IDENTIFICATION</scope>
</reference>
<comment type="pathway">
    <text evidence="3">Phospholipid metabolism; phosphatidylethanolamine biosynthesis; phosphatidylethanolamine from ethanolamine: step 1/3.</text>
</comment>
<keyword evidence="6" id="KW-1133">Transmembrane helix</keyword>
<dbReference type="Ensembl" id="ENSMMOT00000017338.1">
    <property type="protein sequence ID" value="ENSMMOP00000017055.1"/>
    <property type="gene ID" value="ENSMMOG00000012999.1"/>
</dbReference>
<organism evidence="7 8">
    <name type="scientific">Mola mola</name>
    <name type="common">Ocean sunfish</name>
    <name type="synonym">Tetraodon mola</name>
    <dbReference type="NCBI Taxonomy" id="94237"/>
    <lineage>
        <taxon>Eukaryota</taxon>
        <taxon>Metazoa</taxon>
        <taxon>Chordata</taxon>
        <taxon>Craniata</taxon>
        <taxon>Vertebrata</taxon>
        <taxon>Euteleostomi</taxon>
        <taxon>Actinopterygii</taxon>
        <taxon>Neopterygii</taxon>
        <taxon>Teleostei</taxon>
        <taxon>Neoteleostei</taxon>
        <taxon>Acanthomorphata</taxon>
        <taxon>Eupercaria</taxon>
        <taxon>Tetraodontiformes</taxon>
        <taxon>Molidae</taxon>
        <taxon>Mola</taxon>
    </lineage>
</organism>
<dbReference type="Proteomes" id="UP000261620">
    <property type="component" value="Unplaced"/>
</dbReference>
<sequence length="208" mass="24411">GERGCQAEEGDLQVMAWLCGTPEAADSYQQLTEISPPLLTFFFCYDLLCLSGSLHISAFLAAIPSQVVFCHDDMSPCNILLLQDGDHSPRERLMLIDFEQSRYNYRGFEFGNHFCEWINDYAYDQWPFFKAIPENYPNREQQVRLWAKRQIHSSFETIFAHWPFSLAIGLLMFFSVLSLPIPLYLQCCIHYIYKRKYHINIFYDPCDD</sequence>
<keyword evidence="6" id="KW-0812">Transmembrane</keyword>
<evidence type="ECO:0000256" key="3">
    <source>
        <dbReference type="ARBA" id="ARBA00037883"/>
    </source>
</evidence>
<dbReference type="GO" id="GO:0004103">
    <property type="term" value="F:choline kinase activity"/>
    <property type="evidence" value="ECO:0007669"/>
    <property type="project" value="TreeGrafter"/>
</dbReference>
<comment type="similarity">
    <text evidence="4">Belongs to the choline/ethanolamine kinase family.</text>
</comment>
<evidence type="ECO:0000256" key="6">
    <source>
        <dbReference type="SAM" id="Phobius"/>
    </source>
</evidence>
<keyword evidence="1" id="KW-0444">Lipid biosynthesis</keyword>
<dbReference type="STRING" id="94237.ENSMMOP00000017055"/>
<dbReference type="GO" id="GO:0004305">
    <property type="term" value="F:ethanolamine kinase activity"/>
    <property type="evidence" value="ECO:0007669"/>
    <property type="project" value="UniProtKB-EC"/>
</dbReference>
<protein>
    <recommendedName>
        <fullName evidence="5">ethanolamine kinase</fullName>
        <ecNumber evidence="5">2.7.1.82</ecNumber>
    </recommendedName>
</protein>